<protein>
    <submittedName>
        <fullName evidence="7">Cytochrome P450</fullName>
    </submittedName>
</protein>
<evidence type="ECO:0000313" key="8">
    <source>
        <dbReference type="Proteomes" id="UP000619355"/>
    </source>
</evidence>
<organism evidence="7 8">
    <name type="scientific">Streptomyces capoamus</name>
    <dbReference type="NCBI Taxonomy" id="68183"/>
    <lineage>
        <taxon>Bacteria</taxon>
        <taxon>Bacillati</taxon>
        <taxon>Actinomycetota</taxon>
        <taxon>Actinomycetes</taxon>
        <taxon>Kitasatosporales</taxon>
        <taxon>Streptomycetaceae</taxon>
        <taxon>Streptomyces</taxon>
    </lineage>
</organism>
<accession>A0A919F383</accession>
<proteinExistence type="inferred from homology"/>
<dbReference type="EMBL" id="BNBF01000038">
    <property type="protein sequence ID" value="GHG75588.1"/>
    <property type="molecule type" value="Genomic_DNA"/>
</dbReference>
<dbReference type="FunFam" id="1.10.630.10:FF:000018">
    <property type="entry name" value="Cytochrome P450 monooxygenase"/>
    <property type="match status" value="1"/>
</dbReference>
<dbReference type="Pfam" id="PF00067">
    <property type="entry name" value="p450"/>
    <property type="match status" value="1"/>
</dbReference>
<dbReference type="Proteomes" id="UP000619355">
    <property type="component" value="Unassembled WGS sequence"/>
</dbReference>
<evidence type="ECO:0000256" key="6">
    <source>
        <dbReference type="ARBA" id="ARBA00023033"/>
    </source>
</evidence>
<dbReference type="PRINTS" id="PR00359">
    <property type="entry name" value="BP450"/>
</dbReference>
<dbReference type="SUPFAM" id="SSF48264">
    <property type="entry name" value="Cytochrome P450"/>
    <property type="match status" value="1"/>
</dbReference>
<dbReference type="PANTHER" id="PTHR46696">
    <property type="entry name" value="P450, PUTATIVE (EUROFUNG)-RELATED"/>
    <property type="match status" value="1"/>
</dbReference>
<keyword evidence="5" id="KW-0408">Iron</keyword>
<evidence type="ECO:0000313" key="7">
    <source>
        <dbReference type="EMBL" id="GHG75588.1"/>
    </source>
</evidence>
<comment type="similarity">
    <text evidence="1">Belongs to the cytochrome P450 family.</text>
</comment>
<dbReference type="GO" id="GO:0036199">
    <property type="term" value="F:cholest-4-en-3-one 26-monooxygenase activity"/>
    <property type="evidence" value="ECO:0007669"/>
    <property type="project" value="TreeGrafter"/>
</dbReference>
<dbReference type="InterPro" id="IPR036396">
    <property type="entry name" value="Cyt_P450_sf"/>
</dbReference>
<evidence type="ECO:0000256" key="4">
    <source>
        <dbReference type="ARBA" id="ARBA00023002"/>
    </source>
</evidence>
<gene>
    <name evidence="7" type="ORF">GCM10018980_73080</name>
</gene>
<keyword evidence="4" id="KW-0560">Oxidoreductase</keyword>
<dbReference type="InterPro" id="IPR001128">
    <property type="entry name" value="Cyt_P450"/>
</dbReference>
<dbReference type="GO" id="GO:0020037">
    <property type="term" value="F:heme binding"/>
    <property type="evidence" value="ECO:0007669"/>
    <property type="project" value="InterPro"/>
</dbReference>
<dbReference type="RefSeq" id="WP_189986454.1">
    <property type="nucleotide sequence ID" value="NZ_BNBF01000038.1"/>
</dbReference>
<keyword evidence="6" id="KW-0503">Monooxygenase</keyword>
<evidence type="ECO:0000256" key="1">
    <source>
        <dbReference type="ARBA" id="ARBA00010617"/>
    </source>
</evidence>
<evidence type="ECO:0000256" key="5">
    <source>
        <dbReference type="ARBA" id="ARBA00023004"/>
    </source>
</evidence>
<dbReference type="GO" id="GO:0005506">
    <property type="term" value="F:iron ion binding"/>
    <property type="evidence" value="ECO:0007669"/>
    <property type="project" value="InterPro"/>
</dbReference>
<keyword evidence="2" id="KW-0349">Heme</keyword>
<dbReference type="CDD" id="cd11033">
    <property type="entry name" value="CYP142-like"/>
    <property type="match status" value="1"/>
</dbReference>
<dbReference type="AlphaFoldDB" id="A0A919F383"/>
<dbReference type="Gene3D" id="1.10.630.10">
    <property type="entry name" value="Cytochrome P450"/>
    <property type="match status" value="1"/>
</dbReference>
<dbReference type="PANTHER" id="PTHR46696:SF4">
    <property type="entry name" value="BIOTIN BIOSYNTHESIS CYTOCHROME P450"/>
    <property type="match status" value="1"/>
</dbReference>
<dbReference type="GO" id="GO:0006707">
    <property type="term" value="P:cholesterol catabolic process"/>
    <property type="evidence" value="ECO:0007669"/>
    <property type="project" value="TreeGrafter"/>
</dbReference>
<dbReference type="GO" id="GO:0008395">
    <property type="term" value="F:steroid hydroxylase activity"/>
    <property type="evidence" value="ECO:0007669"/>
    <property type="project" value="TreeGrafter"/>
</dbReference>
<evidence type="ECO:0000256" key="2">
    <source>
        <dbReference type="ARBA" id="ARBA00022617"/>
    </source>
</evidence>
<comment type="caution">
    <text evidence="7">The sequence shown here is derived from an EMBL/GenBank/DDBJ whole genome shotgun (WGS) entry which is preliminary data.</text>
</comment>
<dbReference type="InterPro" id="IPR002397">
    <property type="entry name" value="Cyt_P450_B"/>
</dbReference>
<name>A0A919F383_9ACTN</name>
<reference evidence="8" key="1">
    <citation type="journal article" date="2019" name="Int. J. Syst. Evol. Microbiol.">
        <title>The Global Catalogue of Microorganisms (GCM) 10K type strain sequencing project: providing services to taxonomists for standard genome sequencing and annotation.</title>
        <authorList>
            <consortium name="The Broad Institute Genomics Platform"/>
            <consortium name="The Broad Institute Genome Sequencing Center for Infectious Disease"/>
            <person name="Wu L."/>
            <person name="Ma J."/>
        </authorList>
    </citation>
    <scope>NUCLEOTIDE SEQUENCE [LARGE SCALE GENOMIC DNA]</scope>
    <source>
        <strain evidence="8">JCM 4253</strain>
    </source>
</reference>
<evidence type="ECO:0000256" key="3">
    <source>
        <dbReference type="ARBA" id="ARBA00022723"/>
    </source>
</evidence>
<keyword evidence="3" id="KW-0479">Metal-binding</keyword>
<keyword evidence="8" id="KW-1185">Reference proteome</keyword>
<sequence length="408" mass="45012">MDHRPVYDPSDLDALDLADPVLHATRDLTEVWRYLRTEEPVYRHRATERGEGFWVITRRDDIATLYRDNVSFTSAHGNMLDTLLSGSDSAVGRMLTVTDGPDHTALRTMITKPFTPRALGPVLDSVRHGTHRLVAEATEHPVCDFGADVAAHIPLAAICDLLGVPEADRRRLIPMTSGALAAVDGPPTQESTWLARNDLLLFISELVAARDRAHGDDVVSLLIEETAGDRRLTPEEVIFNIYSIIIGGLETTRLAMLGGVHAFAHHPQLWKALRAGDIRIDTAVEEILRWTTPTLHSGRRATADLLLHGRLIEAGDMVTLWNASANRDEAAFDEPDRFLPDRDPNKHLTFAHGPHYCLGSHLAKGEIAAMLEALRDLVAEIRPAGTPRRVYSNFLSGYATMPVTLVPA</sequence>